<accession>A0AAD6QFZ7</accession>
<dbReference type="EMBL" id="JAQIZT010000007">
    <property type="protein sequence ID" value="KAJ6989652.1"/>
    <property type="molecule type" value="Genomic_DNA"/>
</dbReference>
<keyword evidence="1" id="KW-1133">Transmembrane helix</keyword>
<proteinExistence type="predicted"/>
<sequence>MVDLPKCRLILMCIFLVFHAQFVLTHFIGYMPRLSCKVALVFGPYLSRPTGAHFIVYVARPSRGDRWQFFVCFSLIGSLESPPSIMVTRNPNSSFRDSKVRDWLRKGKGKKDLPGEAAAGGEVEEDDWLLLTKDTPACCSWWSQVCWLLSLLVSGAIADKTGNGGLLVGRYFSYVSCVAGRVGLLLLIQLLWLRKGVASASSITVVEELELAMTAPLLVLVPSVEKKTQLLLVMGKRYRRLGCVAGVETRLVAILDCCCD</sequence>
<gene>
    <name evidence="2" type="ORF">NC653_018210</name>
</gene>
<protein>
    <submittedName>
        <fullName evidence="2">Uncharacterized protein</fullName>
    </submittedName>
</protein>
<evidence type="ECO:0000313" key="2">
    <source>
        <dbReference type="EMBL" id="KAJ6989652.1"/>
    </source>
</evidence>
<keyword evidence="3" id="KW-1185">Reference proteome</keyword>
<reference evidence="2" key="1">
    <citation type="journal article" date="2023" name="Mol. Ecol. Resour.">
        <title>Chromosome-level genome assembly of a triploid poplar Populus alba 'Berolinensis'.</title>
        <authorList>
            <person name="Chen S."/>
            <person name="Yu Y."/>
            <person name="Wang X."/>
            <person name="Wang S."/>
            <person name="Zhang T."/>
            <person name="Zhou Y."/>
            <person name="He R."/>
            <person name="Meng N."/>
            <person name="Wang Y."/>
            <person name="Liu W."/>
            <person name="Liu Z."/>
            <person name="Liu J."/>
            <person name="Guo Q."/>
            <person name="Huang H."/>
            <person name="Sederoff R.R."/>
            <person name="Wang G."/>
            <person name="Qu G."/>
            <person name="Chen S."/>
        </authorList>
    </citation>
    <scope>NUCLEOTIDE SEQUENCE</scope>
    <source>
        <strain evidence="2">SC-2020</strain>
    </source>
</reference>
<organism evidence="2 3">
    <name type="scientific">Populus alba x Populus x berolinensis</name>
    <dbReference type="NCBI Taxonomy" id="444605"/>
    <lineage>
        <taxon>Eukaryota</taxon>
        <taxon>Viridiplantae</taxon>
        <taxon>Streptophyta</taxon>
        <taxon>Embryophyta</taxon>
        <taxon>Tracheophyta</taxon>
        <taxon>Spermatophyta</taxon>
        <taxon>Magnoliopsida</taxon>
        <taxon>eudicotyledons</taxon>
        <taxon>Gunneridae</taxon>
        <taxon>Pentapetalae</taxon>
        <taxon>rosids</taxon>
        <taxon>fabids</taxon>
        <taxon>Malpighiales</taxon>
        <taxon>Salicaceae</taxon>
        <taxon>Saliceae</taxon>
        <taxon>Populus</taxon>
    </lineage>
</organism>
<feature type="transmembrane region" description="Helical" evidence="1">
    <location>
        <begin position="9"/>
        <end position="31"/>
    </location>
</feature>
<keyword evidence="1" id="KW-0812">Transmembrane</keyword>
<dbReference type="AlphaFoldDB" id="A0AAD6QFZ7"/>
<evidence type="ECO:0000256" key="1">
    <source>
        <dbReference type="SAM" id="Phobius"/>
    </source>
</evidence>
<name>A0AAD6QFZ7_9ROSI</name>
<comment type="caution">
    <text evidence="2">The sequence shown here is derived from an EMBL/GenBank/DDBJ whole genome shotgun (WGS) entry which is preliminary data.</text>
</comment>
<keyword evidence="1" id="KW-0472">Membrane</keyword>
<dbReference type="Proteomes" id="UP001164929">
    <property type="component" value="Chromosome 7"/>
</dbReference>
<evidence type="ECO:0000313" key="3">
    <source>
        <dbReference type="Proteomes" id="UP001164929"/>
    </source>
</evidence>